<dbReference type="EMBL" id="AAEE01000002">
    <property type="protein sequence ID" value="EAK90120.1"/>
    <property type="molecule type" value="Genomic_DNA"/>
</dbReference>
<gene>
    <name evidence="3" type="ORF">cgd6_1090</name>
</gene>
<name>Q5CXH3_CRYPI</name>
<reference evidence="3 4" key="1">
    <citation type="journal article" date="2004" name="Science">
        <title>Complete genome sequence of the apicomplexan, Cryptosporidium parvum.</title>
        <authorList>
            <person name="Abrahamsen M.S."/>
            <person name="Templeton T.J."/>
            <person name="Enomoto S."/>
            <person name="Abrahante J.E."/>
            <person name="Zhu G."/>
            <person name="Lancto C.A."/>
            <person name="Deng M."/>
            <person name="Liu C."/>
            <person name="Widmer G."/>
            <person name="Tzipori S."/>
            <person name="Buck G.A."/>
            <person name="Xu P."/>
            <person name="Bankier A.T."/>
            <person name="Dear P.H."/>
            <person name="Konfortov B.A."/>
            <person name="Spriggs H.F."/>
            <person name="Iyer L."/>
            <person name="Anantharaman V."/>
            <person name="Aravind L."/>
            <person name="Kapur V."/>
        </authorList>
    </citation>
    <scope>NUCLEOTIDE SEQUENCE [LARGE SCALE GENOMIC DNA]</scope>
    <source>
        <strain evidence="4">Iowa II</strain>
    </source>
</reference>
<feature type="region of interest" description="Disordered" evidence="1">
    <location>
        <begin position="356"/>
        <end position="377"/>
    </location>
</feature>
<dbReference type="GeneID" id="3375865"/>
<protein>
    <submittedName>
        <fullName evidence="3">DnaJ(Hsp40)'DnaJ(Hsp40)</fullName>
    </submittedName>
</protein>
<dbReference type="OMA" id="CEAKFKD"/>
<accession>Q5CXH3</accession>
<evidence type="ECO:0000313" key="4">
    <source>
        <dbReference type="Proteomes" id="UP000006726"/>
    </source>
</evidence>
<dbReference type="SMART" id="SM00271">
    <property type="entry name" value="DnaJ"/>
    <property type="match status" value="1"/>
</dbReference>
<organism evidence="3 4">
    <name type="scientific">Cryptosporidium parvum (strain Iowa II)</name>
    <dbReference type="NCBI Taxonomy" id="353152"/>
    <lineage>
        <taxon>Eukaryota</taxon>
        <taxon>Sar</taxon>
        <taxon>Alveolata</taxon>
        <taxon>Apicomplexa</taxon>
        <taxon>Conoidasida</taxon>
        <taxon>Coccidia</taxon>
        <taxon>Eucoccidiorida</taxon>
        <taxon>Eimeriorina</taxon>
        <taxon>Cryptosporidiidae</taxon>
        <taxon>Cryptosporidium</taxon>
    </lineage>
</organism>
<dbReference type="STRING" id="353152.Q5CXH3"/>
<dbReference type="PROSITE" id="PS50076">
    <property type="entry name" value="DNAJ_2"/>
    <property type="match status" value="1"/>
</dbReference>
<dbReference type="InterPro" id="IPR036869">
    <property type="entry name" value="J_dom_sf"/>
</dbReference>
<dbReference type="GO" id="GO:0044183">
    <property type="term" value="F:protein folding chaperone"/>
    <property type="evidence" value="ECO:0007669"/>
    <property type="project" value="TreeGrafter"/>
</dbReference>
<feature type="region of interest" description="Disordered" evidence="1">
    <location>
        <begin position="246"/>
        <end position="274"/>
    </location>
</feature>
<dbReference type="SUPFAM" id="SSF46565">
    <property type="entry name" value="Chaperone J-domain"/>
    <property type="match status" value="1"/>
</dbReference>
<feature type="compositionally biased region" description="Low complexity" evidence="1">
    <location>
        <begin position="254"/>
        <end position="264"/>
    </location>
</feature>
<dbReference type="GO" id="GO:0005737">
    <property type="term" value="C:cytoplasm"/>
    <property type="evidence" value="ECO:0007669"/>
    <property type="project" value="TreeGrafter"/>
</dbReference>
<evidence type="ECO:0000313" key="3">
    <source>
        <dbReference type="EMBL" id="EAK90120.1"/>
    </source>
</evidence>
<feature type="non-terminal residue" evidence="3">
    <location>
        <position position="1"/>
    </location>
</feature>
<sequence length="377" mass="42433">FQFFGKISMMNAPKKSIKECCEILNLKISNLNNDGEIKKAYHKLAIKWHPDKNMGNDRQMCEAKFKDIVEAYDILTDPLKRSQAEYESRKKDIFSRGVVSGARTTKFDGSLFGGGAKFARQGTNPGLIHISHKEKQSSQGSVLGSRKSKESELRKKEDYVQLSERLINGLNSIYEVVSNAVNGSEVSVSAAASKFLDLKNTILKNKVNIKMSSSFDELSGMQHNEDTTPKPVFEKKQVLTGLNKTTSLDDDFASTSTPSDSTNSDPEKTPYLLSKNQKTPDYRMNMLNAPDYRTPNYIQQQTLCSGSDGPHMFGTSIKNNSDRFKPVSDHFREDMFEKVSVRHAHKKIIEKVKINPEGSHNTKKPSECRLTRGKFIN</sequence>
<dbReference type="InParanoid" id="Q5CXH3"/>
<feature type="region of interest" description="Disordered" evidence="1">
    <location>
        <begin position="133"/>
        <end position="155"/>
    </location>
</feature>
<dbReference type="GO" id="GO:0051087">
    <property type="term" value="F:protein-folding chaperone binding"/>
    <property type="evidence" value="ECO:0007669"/>
    <property type="project" value="TreeGrafter"/>
</dbReference>
<dbReference type="Pfam" id="PF00226">
    <property type="entry name" value="DnaJ"/>
    <property type="match status" value="1"/>
</dbReference>
<dbReference type="InterPro" id="IPR001623">
    <property type="entry name" value="DnaJ_domain"/>
</dbReference>
<evidence type="ECO:0000259" key="2">
    <source>
        <dbReference type="PROSITE" id="PS50076"/>
    </source>
</evidence>
<evidence type="ECO:0000256" key="1">
    <source>
        <dbReference type="SAM" id="MobiDB-lite"/>
    </source>
</evidence>
<dbReference type="AlphaFoldDB" id="Q5CXH3"/>
<proteinExistence type="predicted"/>
<comment type="caution">
    <text evidence="3">The sequence shown here is derived from an EMBL/GenBank/DDBJ whole genome shotgun (WGS) entry which is preliminary data.</text>
</comment>
<dbReference type="PANTHER" id="PTHR43948">
    <property type="entry name" value="DNAJ HOMOLOG SUBFAMILY B"/>
    <property type="match status" value="1"/>
</dbReference>
<dbReference type="PANTHER" id="PTHR43948:SF10">
    <property type="entry name" value="MRJ, ISOFORM E"/>
    <property type="match status" value="1"/>
</dbReference>
<dbReference type="KEGG" id="cpv:cgd6_1090"/>
<dbReference type="PRINTS" id="PR00625">
    <property type="entry name" value="JDOMAIN"/>
</dbReference>
<keyword evidence="4" id="KW-1185">Reference proteome</keyword>
<dbReference type="Gene3D" id="1.10.287.110">
    <property type="entry name" value="DnaJ domain"/>
    <property type="match status" value="1"/>
</dbReference>
<dbReference type="OrthoDB" id="10250354at2759"/>
<dbReference type="GO" id="GO:0051082">
    <property type="term" value="F:unfolded protein binding"/>
    <property type="evidence" value="ECO:0007669"/>
    <property type="project" value="TreeGrafter"/>
</dbReference>
<feature type="domain" description="J" evidence="2">
    <location>
        <begin position="19"/>
        <end position="90"/>
    </location>
</feature>
<dbReference type="CDD" id="cd06257">
    <property type="entry name" value="DnaJ"/>
    <property type="match status" value="1"/>
</dbReference>
<dbReference type="RefSeq" id="XP_627481.1">
    <property type="nucleotide sequence ID" value="XM_627481.1"/>
</dbReference>
<dbReference type="Proteomes" id="UP000006726">
    <property type="component" value="Chromosome 6"/>
</dbReference>